<evidence type="ECO:0000313" key="1">
    <source>
        <dbReference type="Proteomes" id="UP000050791"/>
    </source>
</evidence>
<organism evidence="1 2">
    <name type="scientific">Schistosoma mattheei</name>
    <dbReference type="NCBI Taxonomy" id="31246"/>
    <lineage>
        <taxon>Eukaryota</taxon>
        <taxon>Metazoa</taxon>
        <taxon>Spiralia</taxon>
        <taxon>Lophotrochozoa</taxon>
        <taxon>Platyhelminthes</taxon>
        <taxon>Trematoda</taxon>
        <taxon>Digenea</taxon>
        <taxon>Strigeidida</taxon>
        <taxon>Schistosomatoidea</taxon>
        <taxon>Schistosomatidae</taxon>
        <taxon>Schistosoma</taxon>
    </lineage>
</organism>
<evidence type="ECO:0000313" key="2">
    <source>
        <dbReference type="WBParaSite" id="SMTH1_97000.2"/>
    </source>
</evidence>
<dbReference type="WBParaSite" id="SMTH1_97000.2">
    <property type="protein sequence ID" value="SMTH1_97000.2"/>
    <property type="gene ID" value="SMTH1_97000"/>
</dbReference>
<accession>A0AA85C3K5</accession>
<name>A0AA85C3K5_9TREM</name>
<sequence>MSTFVQYCLIVLFIITTIEIKNIRGAFKKKPPTTFVVVDNSYVDHIIIQCEFNRTSTDRFLKLVKHCLTSFSTWMVLLG</sequence>
<proteinExistence type="predicted"/>
<reference evidence="2" key="1">
    <citation type="submission" date="2023-11" db="UniProtKB">
        <authorList>
            <consortium name="WormBaseParasite"/>
        </authorList>
    </citation>
    <scope>IDENTIFICATION</scope>
</reference>
<dbReference type="AlphaFoldDB" id="A0AA85C3K5"/>
<protein>
    <submittedName>
        <fullName evidence="2">Uncharacterized protein</fullName>
    </submittedName>
</protein>
<dbReference type="Proteomes" id="UP000050791">
    <property type="component" value="Unassembled WGS sequence"/>
</dbReference>